<dbReference type="RefSeq" id="WP_147051864.1">
    <property type="nucleotide sequence ID" value="NZ_CP042437.1"/>
</dbReference>
<dbReference type="AlphaFoldDB" id="A0A5B8VVR6"/>
<dbReference type="EMBL" id="CP042437">
    <property type="protein sequence ID" value="QEC74705.1"/>
    <property type="molecule type" value="Genomic_DNA"/>
</dbReference>
<dbReference type="Proteomes" id="UP000321362">
    <property type="component" value="Chromosome"/>
</dbReference>
<organism evidence="1 2">
    <name type="scientific">Mucilaginibacter ginsenosidivorax</name>
    <dbReference type="NCBI Taxonomy" id="862126"/>
    <lineage>
        <taxon>Bacteria</taxon>
        <taxon>Pseudomonadati</taxon>
        <taxon>Bacteroidota</taxon>
        <taxon>Sphingobacteriia</taxon>
        <taxon>Sphingobacteriales</taxon>
        <taxon>Sphingobacteriaceae</taxon>
        <taxon>Mucilaginibacter</taxon>
    </lineage>
</organism>
<sequence>MGEANPGYLGELHFTGVAYFEWRYEGDRLTENEVWQIVDCIQDLAAGKHRPSDNGIILVKEESEQQQLPELTFKYGKNRITHQISIVKLEGRFVVMINRDPAAQLELLEEDWEVTGGDIYDTDLKAEIIRRIKANSSGA</sequence>
<reference evidence="1 2" key="1">
    <citation type="journal article" date="2013" name="J. Microbiol.">
        <title>Mucilaginibacter ginsenosidivorax sp. nov., with ginsenoside converting activity isolated from sediment.</title>
        <authorList>
            <person name="Kim J.K."/>
            <person name="Choi T.E."/>
            <person name="Liu Q.M."/>
            <person name="Park H.Y."/>
            <person name="Yi T.H."/>
            <person name="Yoon M.H."/>
            <person name="Kim S.C."/>
            <person name="Im W.T."/>
        </authorList>
    </citation>
    <scope>NUCLEOTIDE SEQUENCE [LARGE SCALE GENOMIC DNA]</scope>
    <source>
        <strain evidence="1 2">KHI28</strain>
    </source>
</reference>
<gene>
    <name evidence="1" type="ORF">FSB76_01605</name>
</gene>
<protein>
    <submittedName>
        <fullName evidence="1">Uncharacterized protein</fullName>
    </submittedName>
</protein>
<name>A0A5B8VVR6_9SPHI</name>
<accession>A0A5B8VVR6</accession>
<evidence type="ECO:0000313" key="2">
    <source>
        <dbReference type="Proteomes" id="UP000321362"/>
    </source>
</evidence>
<proteinExistence type="predicted"/>
<evidence type="ECO:0000313" key="1">
    <source>
        <dbReference type="EMBL" id="QEC74705.1"/>
    </source>
</evidence>
<dbReference type="OrthoDB" id="791570at2"/>
<dbReference type="KEGG" id="mgk:FSB76_01605"/>
<keyword evidence="2" id="KW-1185">Reference proteome</keyword>